<evidence type="ECO:0000256" key="1">
    <source>
        <dbReference type="ARBA" id="ARBA00006432"/>
    </source>
</evidence>
<evidence type="ECO:0000313" key="8">
    <source>
        <dbReference type="Proteomes" id="UP000517892"/>
    </source>
</evidence>
<organism evidence="7 8">
    <name type="scientific">Centropus unirufus</name>
    <dbReference type="NCBI Taxonomy" id="1118519"/>
    <lineage>
        <taxon>Eukaryota</taxon>
        <taxon>Metazoa</taxon>
        <taxon>Chordata</taxon>
        <taxon>Craniata</taxon>
        <taxon>Vertebrata</taxon>
        <taxon>Euteleostomi</taxon>
        <taxon>Archelosauria</taxon>
        <taxon>Archosauria</taxon>
        <taxon>Dinosauria</taxon>
        <taxon>Saurischia</taxon>
        <taxon>Theropoda</taxon>
        <taxon>Coelurosauria</taxon>
        <taxon>Aves</taxon>
        <taxon>Neognathae</taxon>
        <taxon>Neoaves</taxon>
        <taxon>Otidimorphae</taxon>
        <taxon>Cuculiformes</taxon>
        <taxon>Centropidae</taxon>
        <taxon>Centropus</taxon>
    </lineage>
</organism>
<comment type="similarity">
    <text evidence="1">Belongs to the ATP-dependent AMP-binding enzyme family.</text>
</comment>
<feature type="domain" description="AMP-dependent synthetase/ligase" evidence="6">
    <location>
        <begin position="15"/>
        <end position="113"/>
    </location>
</feature>
<name>A0A7K5AE44_9AVES</name>
<dbReference type="InterPro" id="IPR042099">
    <property type="entry name" value="ANL_N_sf"/>
</dbReference>
<dbReference type="EMBL" id="VYZI01002558">
    <property type="protein sequence ID" value="NWR82016.1"/>
    <property type="molecule type" value="Genomic_DNA"/>
</dbReference>
<dbReference type="OrthoDB" id="288590at2759"/>
<dbReference type="GO" id="GO:0005324">
    <property type="term" value="F:long-chain fatty acid transmembrane transporter activity"/>
    <property type="evidence" value="ECO:0007669"/>
    <property type="project" value="TreeGrafter"/>
</dbReference>
<keyword evidence="2" id="KW-0436">Ligase</keyword>
<evidence type="ECO:0000256" key="4">
    <source>
        <dbReference type="ARBA" id="ARBA00041297"/>
    </source>
</evidence>
<dbReference type="PANTHER" id="PTHR43107">
    <property type="entry name" value="LONG-CHAIN FATTY ACID TRANSPORT PROTEIN"/>
    <property type="match status" value="1"/>
</dbReference>
<evidence type="ECO:0000256" key="3">
    <source>
        <dbReference type="ARBA" id="ARBA00036527"/>
    </source>
</evidence>
<dbReference type="PANTHER" id="PTHR43107:SF4">
    <property type="entry name" value="LONG-CHAIN FATTY ACID TRANSPORT PROTEIN 2"/>
    <property type="match status" value="1"/>
</dbReference>
<comment type="caution">
    <text evidence="7">The sequence shown here is derived from an EMBL/GenBank/DDBJ whole genome shotgun (WGS) entry which is preliminary data.</text>
</comment>
<comment type="catalytic activity">
    <reaction evidence="5">
        <text>tetracosanoate + ATP + CoA = tetracosanoyl-CoA + AMP + diphosphate</text>
        <dbReference type="Rhea" id="RHEA:33639"/>
        <dbReference type="ChEBI" id="CHEBI:30616"/>
        <dbReference type="ChEBI" id="CHEBI:31014"/>
        <dbReference type="ChEBI" id="CHEBI:33019"/>
        <dbReference type="ChEBI" id="CHEBI:57287"/>
        <dbReference type="ChEBI" id="CHEBI:65052"/>
        <dbReference type="ChEBI" id="CHEBI:456215"/>
    </reaction>
    <physiologicalReaction direction="left-to-right" evidence="5">
        <dbReference type="Rhea" id="RHEA:33640"/>
    </physiologicalReaction>
</comment>
<comment type="catalytic activity">
    <reaction evidence="3">
        <text>a very long-chain fatty acid + ATP + CoA = a very long-chain fatty acyl-CoA + AMP + diphosphate</text>
        <dbReference type="Rhea" id="RHEA:54536"/>
        <dbReference type="ChEBI" id="CHEBI:30616"/>
        <dbReference type="ChEBI" id="CHEBI:33019"/>
        <dbReference type="ChEBI" id="CHEBI:57287"/>
        <dbReference type="ChEBI" id="CHEBI:58950"/>
        <dbReference type="ChEBI" id="CHEBI:138261"/>
        <dbReference type="ChEBI" id="CHEBI:456215"/>
    </reaction>
    <physiologicalReaction direction="left-to-right" evidence="3">
        <dbReference type="Rhea" id="RHEA:54537"/>
    </physiologicalReaction>
</comment>
<dbReference type="GO" id="GO:0005789">
    <property type="term" value="C:endoplasmic reticulum membrane"/>
    <property type="evidence" value="ECO:0007669"/>
    <property type="project" value="TreeGrafter"/>
</dbReference>
<reference evidence="7 8" key="1">
    <citation type="submission" date="2019-09" db="EMBL/GenBank/DDBJ databases">
        <title>Bird 10,000 Genomes (B10K) Project - Family phase.</title>
        <authorList>
            <person name="Zhang G."/>
        </authorList>
    </citation>
    <scope>NUCLEOTIDE SEQUENCE [LARGE SCALE GENOMIC DNA]</scope>
    <source>
        <strain evidence="7">B10K-DU-017-25</strain>
        <tissue evidence="7">Mixed tissue sample</tissue>
    </source>
</reference>
<dbReference type="Proteomes" id="UP000517892">
    <property type="component" value="Unassembled WGS sequence"/>
</dbReference>
<keyword evidence="8" id="KW-1185">Reference proteome</keyword>
<feature type="non-terminal residue" evidence="7">
    <location>
        <position position="117"/>
    </location>
</feature>
<dbReference type="AlphaFoldDB" id="A0A7K5AE44"/>
<dbReference type="InterPro" id="IPR000873">
    <property type="entry name" value="AMP-dep_synth/lig_dom"/>
</dbReference>
<dbReference type="GO" id="GO:0005886">
    <property type="term" value="C:plasma membrane"/>
    <property type="evidence" value="ECO:0007669"/>
    <property type="project" value="TreeGrafter"/>
</dbReference>
<dbReference type="GO" id="GO:0008206">
    <property type="term" value="P:bile acid metabolic process"/>
    <property type="evidence" value="ECO:0007669"/>
    <property type="project" value="TreeGrafter"/>
</dbReference>
<sequence>RRLGQRPPKTLLDVFQAHAKRRPWWPLILFQDEVLTYRDVDTKSNQAARVFSELLGNRGGGQTVAVVLPNGPTYVWTWLALAKLGCAMACVNVNARGRALRHAVRAADARVVLSSRG</sequence>
<protein>
    <recommendedName>
        <fullName evidence="4">Long-chain-fatty-acid--CoA ligase</fullName>
    </recommendedName>
</protein>
<dbReference type="Gene3D" id="3.40.50.12780">
    <property type="entry name" value="N-terminal domain of ligase-like"/>
    <property type="match status" value="1"/>
</dbReference>
<dbReference type="Pfam" id="PF00501">
    <property type="entry name" value="AMP-binding"/>
    <property type="match status" value="1"/>
</dbReference>
<evidence type="ECO:0000256" key="2">
    <source>
        <dbReference type="ARBA" id="ARBA00022598"/>
    </source>
</evidence>
<gene>
    <name evidence="7" type="primary">Slc27a2_0</name>
    <name evidence="7" type="ORF">CENUNI_R14976</name>
</gene>
<accession>A0A7K5AE44</accession>
<dbReference type="SUPFAM" id="SSF56801">
    <property type="entry name" value="Acetyl-CoA synthetase-like"/>
    <property type="match status" value="1"/>
</dbReference>
<proteinExistence type="inferred from homology"/>
<evidence type="ECO:0000259" key="6">
    <source>
        <dbReference type="Pfam" id="PF00501"/>
    </source>
</evidence>
<dbReference type="GO" id="GO:0004467">
    <property type="term" value="F:long-chain fatty acid-CoA ligase activity"/>
    <property type="evidence" value="ECO:0007669"/>
    <property type="project" value="TreeGrafter"/>
</dbReference>
<dbReference type="GO" id="GO:0044539">
    <property type="term" value="P:long-chain fatty acid import into cell"/>
    <property type="evidence" value="ECO:0007669"/>
    <property type="project" value="TreeGrafter"/>
</dbReference>
<evidence type="ECO:0000256" key="5">
    <source>
        <dbReference type="ARBA" id="ARBA00048666"/>
    </source>
</evidence>
<evidence type="ECO:0000313" key="7">
    <source>
        <dbReference type="EMBL" id="NWR82016.1"/>
    </source>
</evidence>
<feature type="non-terminal residue" evidence="7">
    <location>
        <position position="1"/>
    </location>
</feature>